<dbReference type="PANTHER" id="PTHR11439:SF524">
    <property type="entry name" value="RNA-DIRECTED DNA POLYMERASE, PROTEIN KINASE RLK-PELLE-DLSV FAMILY"/>
    <property type="match status" value="1"/>
</dbReference>
<dbReference type="PANTHER" id="PTHR11439">
    <property type="entry name" value="GAG-POL-RELATED RETROTRANSPOSON"/>
    <property type="match status" value="1"/>
</dbReference>
<feature type="non-terminal residue" evidence="1">
    <location>
        <position position="225"/>
    </location>
</feature>
<evidence type="ECO:0000313" key="1">
    <source>
        <dbReference type="EMBL" id="WVZ91886.1"/>
    </source>
</evidence>
<sequence length="225" mass="24921">MAECHSTATPVDTRAKLSATDGSPVADPSEYRRLAGALQYLTLTRSDLAYAVQQVCLFMHDLREPHLGLIKRILCYVKGTLSTASTSANWAGCPDSWRSTFGYCIFLGDNLVSWSSKRQTTVSHSSAEAEYKELHVSVASATIVYCDNVSAVYMTGNPIHHRRMKHIEIDIHFVREKVALGQVRVLHVPSSHQFADIMTKGLLIQLFNEFRSSLCIHDPPIATAG</sequence>
<organism evidence="1 2">
    <name type="scientific">Paspalum notatum var. saurae</name>
    <dbReference type="NCBI Taxonomy" id="547442"/>
    <lineage>
        <taxon>Eukaryota</taxon>
        <taxon>Viridiplantae</taxon>
        <taxon>Streptophyta</taxon>
        <taxon>Embryophyta</taxon>
        <taxon>Tracheophyta</taxon>
        <taxon>Spermatophyta</taxon>
        <taxon>Magnoliopsida</taxon>
        <taxon>Liliopsida</taxon>
        <taxon>Poales</taxon>
        <taxon>Poaceae</taxon>
        <taxon>PACMAD clade</taxon>
        <taxon>Panicoideae</taxon>
        <taxon>Andropogonodae</taxon>
        <taxon>Paspaleae</taxon>
        <taxon>Paspalinae</taxon>
        <taxon>Paspalum</taxon>
    </lineage>
</organism>
<dbReference type="EMBL" id="CP144753">
    <property type="protein sequence ID" value="WVZ91886.1"/>
    <property type="molecule type" value="Genomic_DNA"/>
</dbReference>
<accession>A0AAQ3XBQ0</accession>
<dbReference type="SUPFAM" id="SSF56672">
    <property type="entry name" value="DNA/RNA polymerases"/>
    <property type="match status" value="1"/>
</dbReference>
<dbReference type="CDD" id="cd09272">
    <property type="entry name" value="RNase_HI_RT_Ty1"/>
    <property type="match status" value="1"/>
</dbReference>
<reference evidence="1 2" key="1">
    <citation type="submission" date="2024-02" db="EMBL/GenBank/DDBJ databases">
        <title>High-quality chromosome-scale genome assembly of Pensacola bahiagrass (Paspalum notatum Flugge var. saurae).</title>
        <authorList>
            <person name="Vega J.M."/>
            <person name="Podio M."/>
            <person name="Orjuela J."/>
            <person name="Siena L.A."/>
            <person name="Pessino S.C."/>
            <person name="Combes M.C."/>
            <person name="Mariac C."/>
            <person name="Albertini E."/>
            <person name="Pupilli F."/>
            <person name="Ortiz J.P.A."/>
            <person name="Leblanc O."/>
        </authorList>
    </citation>
    <scope>NUCLEOTIDE SEQUENCE [LARGE SCALE GENOMIC DNA]</scope>
    <source>
        <strain evidence="1">R1</strain>
        <tissue evidence="1">Leaf</tissue>
    </source>
</reference>
<keyword evidence="2" id="KW-1185">Reference proteome</keyword>
<dbReference type="AlphaFoldDB" id="A0AAQ3XBQ0"/>
<dbReference type="InterPro" id="IPR043502">
    <property type="entry name" value="DNA/RNA_pol_sf"/>
</dbReference>
<proteinExistence type="predicted"/>
<protein>
    <submittedName>
        <fullName evidence="1">Uncharacterized protein</fullName>
    </submittedName>
</protein>
<dbReference type="Proteomes" id="UP001341281">
    <property type="component" value="Chromosome 09"/>
</dbReference>
<evidence type="ECO:0000313" key="2">
    <source>
        <dbReference type="Proteomes" id="UP001341281"/>
    </source>
</evidence>
<gene>
    <name evidence="1" type="ORF">U9M48_037999</name>
</gene>
<name>A0AAQ3XBQ0_PASNO</name>